<dbReference type="EMBL" id="JASSZA010000016">
    <property type="protein sequence ID" value="KAK2091037.1"/>
    <property type="molecule type" value="Genomic_DNA"/>
</dbReference>
<evidence type="ECO:0000313" key="3">
    <source>
        <dbReference type="Proteomes" id="UP001266305"/>
    </source>
</evidence>
<organism evidence="2 3">
    <name type="scientific">Saguinus oedipus</name>
    <name type="common">Cotton-top tamarin</name>
    <name type="synonym">Oedipomidas oedipus</name>
    <dbReference type="NCBI Taxonomy" id="9490"/>
    <lineage>
        <taxon>Eukaryota</taxon>
        <taxon>Metazoa</taxon>
        <taxon>Chordata</taxon>
        <taxon>Craniata</taxon>
        <taxon>Vertebrata</taxon>
        <taxon>Euteleostomi</taxon>
        <taxon>Mammalia</taxon>
        <taxon>Eutheria</taxon>
        <taxon>Euarchontoglires</taxon>
        <taxon>Primates</taxon>
        <taxon>Haplorrhini</taxon>
        <taxon>Platyrrhini</taxon>
        <taxon>Cebidae</taxon>
        <taxon>Callitrichinae</taxon>
        <taxon>Saguinus</taxon>
    </lineage>
</organism>
<evidence type="ECO:0000256" key="1">
    <source>
        <dbReference type="SAM" id="SignalP"/>
    </source>
</evidence>
<keyword evidence="1" id="KW-0732">Signal</keyword>
<keyword evidence="3" id="KW-1185">Reference proteome</keyword>
<gene>
    <name evidence="2" type="ORF">P7K49_030321</name>
</gene>
<comment type="caution">
    <text evidence="2">The sequence shown here is derived from an EMBL/GenBank/DDBJ whole genome shotgun (WGS) entry which is preliminary data.</text>
</comment>
<proteinExistence type="predicted"/>
<feature type="signal peptide" evidence="1">
    <location>
        <begin position="1"/>
        <end position="22"/>
    </location>
</feature>
<evidence type="ECO:0000313" key="2">
    <source>
        <dbReference type="EMBL" id="KAK2091037.1"/>
    </source>
</evidence>
<name>A0ABQ9U1T8_SAGOE</name>
<feature type="chain" id="PRO_5046497483" evidence="1">
    <location>
        <begin position="23"/>
        <end position="233"/>
    </location>
</feature>
<protein>
    <submittedName>
        <fullName evidence="2">Uncharacterized protein</fullName>
    </submittedName>
</protein>
<sequence>MGAARIAPGLALLLCCPVLSSAYALVSPPPPTLRDGMRAYPGVPGIGLGHAVLSSPCSSNVGLGLKDSGSLLTHPISYGPPGLIWGQQEAGSLPAPSPEPKGYTPSHHPFRAAPMPFRPINLISQPVTKPVCYLPSWSQDQLTPPASSNLPQIPVVGLLGTLPGPATTSGRQLFQESPQEKEKVGRGFLQPSEIVCKIWCDWKKGANVCPGLQKHQTFKPLKAPTPGPVLCLR</sequence>
<reference evidence="2 3" key="1">
    <citation type="submission" date="2023-05" db="EMBL/GenBank/DDBJ databases">
        <title>B98-5 Cell Line De Novo Hybrid Assembly: An Optical Mapping Approach.</title>
        <authorList>
            <person name="Kananen K."/>
            <person name="Auerbach J.A."/>
            <person name="Kautto E."/>
            <person name="Blachly J.S."/>
        </authorList>
    </citation>
    <scope>NUCLEOTIDE SEQUENCE [LARGE SCALE GENOMIC DNA]</scope>
    <source>
        <strain evidence="2">B95-8</strain>
        <tissue evidence="2">Cell line</tissue>
    </source>
</reference>
<accession>A0ABQ9U1T8</accession>
<dbReference type="Proteomes" id="UP001266305">
    <property type="component" value="Unassembled WGS sequence"/>
</dbReference>